<dbReference type="Proteomes" id="UP000192596">
    <property type="component" value="Unassembled WGS sequence"/>
</dbReference>
<dbReference type="EMBL" id="NAJO01000056">
    <property type="protein sequence ID" value="OQN97186.1"/>
    <property type="molecule type" value="Genomic_DNA"/>
</dbReference>
<dbReference type="PANTHER" id="PTHR31465">
    <property type="entry name" value="PROTEIN RTA1-RELATED"/>
    <property type="match status" value="1"/>
</dbReference>
<dbReference type="InParanoid" id="A0A1V8SDF8"/>
<dbReference type="AlphaFoldDB" id="A0A1V8SDF8"/>
<keyword evidence="2 5" id="KW-0812">Transmembrane</keyword>
<feature type="transmembrane region" description="Helical" evidence="5">
    <location>
        <begin position="60"/>
        <end position="78"/>
    </location>
</feature>
<feature type="transmembrane region" description="Helical" evidence="5">
    <location>
        <begin position="114"/>
        <end position="138"/>
    </location>
</feature>
<evidence type="ECO:0000313" key="7">
    <source>
        <dbReference type="Proteomes" id="UP000192596"/>
    </source>
</evidence>
<accession>A0A1V8SDF8</accession>
<dbReference type="PANTHER" id="PTHR31465:SF1">
    <property type="entry name" value="PROTEIN RTA1-RELATED"/>
    <property type="match status" value="1"/>
</dbReference>
<organism evidence="6 7">
    <name type="scientific">Cryoendolithus antarcticus</name>
    <dbReference type="NCBI Taxonomy" id="1507870"/>
    <lineage>
        <taxon>Eukaryota</taxon>
        <taxon>Fungi</taxon>
        <taxon>Dikarya</taxon>
        <taxon>Ascomycota</taxon>
        <taxon>Pezizomycotina</taxon>
        <taxon>Dothideomycetes</taxon>
        <taxon>Dothideomycetidae</taxon>
        <taxon>Cladosporiales</taxon>
        <taxon>Cladosporiaceae</taxon>
        <taxon>Cryoendolithus</taxon>
    </lineage>
</organism>
<evidence type="ECO:0000256" key="1">
    <source>
        <dbReference type="ARBA" id="ARBA00004141"/>
    </source>
</evidence>
<evidence type="ECO:0000256" key="5">
    <source>
        <dbReference type="SAM" id="Phobius"/>
    </source>
</evidence>
<feature type="transmembrane region" description="Helical" evidence="5">
    <location>
        <begin position="150"/>
        <end position="177"/>
    </location>
</feature>
<sequence length="310" mass="34031">MEPPVQGYIDPNFPNPMGDGDASIVIYGYTPSLALAALAVALFVVALAAHVYLLTRHKTWYFTTVAVGTAMEIIGYIPRILSSQKDPYRVAFFVIQVCPISDRSLEMDVNATQYFFIVVAPVLFSAAIYATLSIMIGVYGRQYAPMSPKLILWIFIVCDVVATIVQVAGAALVGSAYSNRKDPTKFNHILLAGLAFQVFSFAVFLAVLAWTLVKARKSPNKVSKSFIVALVVATLAVYLRTCFRLAETAEGLMKTLSTHEVYFGCLEFAPIVVAVFVFIWWHPGRWLKGAVPREAEKDAARGNMLQTAAV</sequence>
<evidence type="ECO:0000256" key="4">
    <source>
        <dbReference type="ARBA" id="ARBA00023136"/>
    </source>
</evidence>
<evidence type="ECO:0000256" key="2">
    <source>
        <dbReference type="ARBA" id="ARBA00022692"/>
    </source>
</evidence>
<gene>
    <name evidence="6" type="ORF">B0A48_16727</name>
</gene>
<dbReference type="Pfam" id="PF04479">
    <property type="entry name" value="RTA1"/>
    <property type="match status" value="1"/>
</dbReference>
<feature type="transmembrane region" description="Helical" evidence="5">
    <location>
        <begin position="225"/>
        <end position="241"/>
    </location>
</feature>
<name>A0A1V8SDF8_9PEZI</name>
<proteinExistence type="predicted"/>
<keyword evidence="3 5" id="KW-1133">Transmembrane helix</keyword>
<dbReference type="GO" id="GO:0016020">
    <property type="term" value="C:membrane"/>
    <property type="evidence" value="ECO:0007669"/>
    <property type="project" value="UniProtKB-SubCell"/>
</dbReference>
<keyword evidence="4 5" id="KW-0472">Membrane</keyword>
<feature type="transmembrane region" description="Helical" evidence="5">
    <location>
        <begin position="261"/>
        <end position="281"/>
    </location>
</feature>
<feature type="transmembrane region" description="Helical" evidence="5">
    <location>
        <begin position="189"/>
        <end position="213"/>
    </location>
</feature>
<reference evidence="7" key="1">
    <citation type="submission" date="2017-03" db="EMBL/GenBank/DDBJ databases">
        <title>Genomes of endolithic fungi from Antarctica.</title>
        <authorList>
            <person name="Coleine C."/>
            <person name="Masonjones S."/>
            <person name="Stajich J.E."/>
        </authorList>
    </citation>
    <scope>NUCLEOTIDE SEQUENCE [LARGE SCALE GENOMIC DNA]</scope>
    <source>
        <strain evidence="7">CCFEE 5527</strain>
    </source>
</reference>
<feature type="transmembrane region" description="Helical" evidence="5">
    <location>
        <begin position="33"/>
        <end position="53"/>
    </location>
</feature>
<keyword evidence="7" id="KW-1185">Reference proteome</keyword>
<dbReference type="InterPro" id="IPR007568">
    <property type="entry name" value="RTA1"/>
</dbReference>
<dbReference type="STRING" id="1507870.A0A1V8SDF8"/>
<protein>
    <submittedName>
        <fullName evidence="6">Uncharacterized protein</fullName>
    </submittedName>
</protein>
<dbReference type="OrthoDB" id="4521223at2759"/>
<evidence type="ECO:0000256" key="3">
    <source>
        <dbReference type="ARBA" id="ARBA00022989"/>
    </source>
</evidence>
<comment type="caution">
    <text evidence="6">The sequence shown here is derived from an EMBL/GenBank/DDBJ whole genome shotgun (WGS) entry which is preliminary data.</text>
</comment>
<evidence type="ECO:0000313" key="6">
    <source>
        <dbReference type="EMBL" id="OQN97186.1"/>
    </source>
</evidence>
<comment type="subcellular location">
    <subcellularLocation>
        <location evidence="1">Membrane</location>
        <topology evidence="1">Multi-pass membrane protein</topology>
    </subcellularLocation>
</comment>